<dbReference type="AlphaFoldDB" id="A0A5B7K5Z4"/>
<keyword evidence="2" id="KW-1185">Reference proteome</keyword>
<reference evidence="1 2" key="1">
    <citation type="submission" date="2019-05" db="EMBL/GenBank/DDBJ databases">
        <title>Another draft genome of Portunus trituberculatus and its Hox gene families provides insights of decapod evolution.</title>
        <authorList>
            <person name="Jeong J.-H."/>
            <person name="Song I."/>
            <person name="Kim S."/>
            <person name="Choi T."/>
            <person name="Kim D."/>
            <person name="Ryu S."/>
            <person name="Kim W."/>
        </authorList>
    </citation>
    <scope>NUCLEOTIDE SEQUENCE [LARGE SCALE GENOMIC DNA]</scope>
    <source>
        <tissue evidence="1">Muscle</tissue>
    </source>
</reference>
<dbReference type="EMBL" id="VSRR010129439">
    <property type="protein sequence ID" value="MPD01984.1"/>
    <property type="molecule type" value="Genomic_DNA"/>
</dbReference>
<proteinExistence type="predicted"/>
<name>A0A5B7K5Z4_PORTR</name>
<dbReference type="Proteomes" id="UP000324222">
    <property type="component" value="Unassembled WGS sequence"/>
</dbReference>
<accession>A0A5B7K5Z4</accession>
<gene>
    <name evidence="1" type="ORF">E2C01_097537</name>
</gene>
<evidence type="ECO:0000313" key="2">
    <source>
        <dbReference type="Proteomes" id="UP000324222"/>
    </source>
</evidence>
<sequence>MSSNRSSDAAARDGGPEACHSAPCVTLASITKPDNLTARQTQTNHKLKNESLPAITTVLLTAHFNTKTASKKNQKKCNTDTQEFTDVAGKSGIG</sequence>
<comment type="caution">
    <text evidence="1">The sequence shown here is derived from an EMBL/GenBank/DDBJ whole genome shotgun (WGS) entry which is preliminary data.</text>
</comment>
<organism evidence="1 2">
    <name type="scientific">Portunus trituberculatus</name>
    <name type="common">Swimming crab</name>
    <name type="synonym">Neptunus trituberculatus</name>
    <dbReference type="NCBI Taxonomy" id="210409"/>
    <lineage>
        <taxon>Eukaryota</taxon>
        <taxon>Metazoa</taxon>
        <taxon>Ecdysozoa</taxon>
        <taxon>Arthropoda</taxon>
        <taxon>Crustacea</taxon>
        <taxon>Multicrustacea</taxon>
        <taxon>Malacostraca</taxon>
        <taxon>Eumalacostraca</taxon>
        <taxon>Eucarida</taxon>
        <taxon>Decapoda</taxon>
        <taxon>Pleocyemata</taxon>
        <taxon>Brachyura</taxon>
        <taxon>Eubrachyura</taxon>
        <taxon>Portunoidea</taxon>
        <taxon>Portunidae</taxon>
        <taxon>Portuninae</taxon>
        <taxon>Portunus</taxon>
    </lineage>
</organism>
<evidence type="ECO:0000313" key="1">
    <source>
        <dbReference type="EMBL" id="MPD01984.1"/>
    </source>
</evidence>
<protein>
    <submittedName>
        <fullName evidence="1">Uncharacterized protein</fullName>
    </submittedName>
</protein>